<dbReference type="EMBL" id="BK032687">
    <property type="protein sequence ID" value="DAF55231.1"/>
    <property type="molecule type" value="Genomic_DNA"/>
</dbReference>
<accession>A0A8S5SX10</accession>
<reference evidence="1" key="1">
    <citation type="journal article" date="2021" name="Proc. Natl. Acad. Sci. U.S.A.">
        <title>A Catalog of Tens of Thousands of Viruses from Human Metagenomes Reveals Hidden Associations with Chronic Diseases.</title>
        <authorList>
            <person name="Tisza M.J."/>
            <person name="Buck C.B."/>
        </authorList>
    </citation>
    <scope>NUCLEOTIDE SEQUENCE</scope>
    <source>
        <strain evidence="1">CtZHD14</strain>
    </source>
</reference>
<proteinExistence type="predicted"/>
<organism evidence="1">
    <name type="scientific">Siphoviridae sp. ctZHD14</name>
    <dbReference type="NCBI Taxonomy" id="2827891"/>
    <lineage>
        <taxon>Viruses</taxon>
        <taxon>Duplodnaviria</taxon>
        <taxon>Heunggongvirae</taxon>
        <taxon>Uroviricota</taxon>
        <taxon>Caudoviricetes</taxon>
    </lineage>
</organism>
<protein>
    <submittedName>
        <fullName evidence="1">Uncharacterized protein</fullName>
    </submittedName>
</protein>
<sequence>MSYIFLYRLDYLFTLKLGDFHFEPLGSTASLHSR</sequence>
<name>A0A8S5SX10_9CAUD</name>
<evidence type="ECO:0000313" key="1">
    <source>
        <dbReference type="EMBL" id="DAF55231.1"/>
    </source>
</evidence>